<keyword evidence="10" id="KW-1185">Reference proteome</keyword>
<dbReference type="InterPro" id="IPR029056">
    <property type="entry name" value="Ribokinase-like"/>
</dbReference>
<protein>
    <recommendedName>
        <fullName evidence="7">ATP-dependent (S)-NAD(P)H-hydrate dehydratase</fullName>
        <ecNumber evidence="7">4.2.1.93</ecNumber>
    </recommendedName>
    <alternativeName>
        <fullName evidence="7">ATP-dependent NAD(P)HX dehydratase</fullName>
    </alternativeName>
</protein>
<dbReference type="Proteomes" id="UP000269721">
    <property type="component" value="Unassembled WGS sequence"/>
</dbReference>
<keyword evidence="2 7" id="KW-0067">ATP-binding</keyword>
<dbReference type="NCBIfam" id="TIGR00196">
    <property type="entry name" value="yjeF_cterm"/>
    <property type="match status" value="1"/>
</dbReference>
<dbReference type="CDD" id="cd01171">
    <property type="entry name" value="YXKO-related"/>
    <property type="match status" value="1"/>
</dbReference>
<dbReference type="GO" id="GO:0110051">
    <property type="term" value="P:metabolite repair"/>
    <property type="evidence" value="ECO:0007669"/>
    <property type="project" value="TreeGrafter"/>
</dbReference>
<dbReference type="GO" id="GO:0005737">
    <property type="term" value="C:cytoplasm"/>
    <property type="evidence" value="ECO:0007669"/>
    <property type="project" value="UniProtKB-SubCell"/>
</dbReference>
<sequence>MPGRVAVVGGSVDYTGAPYFAAISAMKTGADLVHVFCEASAGPVIKSYSPDLMVHPYLATTASMSPGVDAFSELDSIYQRIVEVISRGVQAIVIGPGLSRDGTMLETARRIIKMARRSEIPLVLDADALFLIQADFSLIDGYRRAILTPNANEFQRLCASLNIAMEGEGDAAMRLSRALGNVTIVRKGPIDIITNGEEVLECNFPGNSRRCGGQGDLLSGAIGTFVSWALGVPRPPTPLRPLNMTDGDAILTACWGACALIRGAGRAAFEKHRRATLAQDVVGEIGPVFDRMY</sequence>
<evidence type="ECO:0000313" key="9">
    <source>
        <dbReference type="EMBL" id="RKO92987.1"/>
    </source>
</evidence>
<evidence type="ECO:0000256" key="2">
    <source>
        <dbReference type="ARBA" id="ARBA00022840"/>
    </source>
</evidence>
<accession>A0A4V1ISB6</accession>
<name>A0A4V1ISB6_9FUNG</name>
<dbReference type="InterPro" id="IPR000631">
    <property type="entry name" value="CARKD"/>
</dbReference>
<evidence type="ECO:0000256" key="1">
    <source>
        <dbReference type="ARBA" id="ARBA00022741"/>
    </source>
</evidence>
<comment type="similarity">
    <text evidence="7">Belongs to the NnrD/CARKD family.</text>
</comment>
<dbReference type="Gene3D" id="3.40.1190.20">
    <property type="match status" value="1"/>
</dbReference>
<dbReference type="EC" id="4.2.1.93" evidence="7"/>
<feature type="binding site" evidence="7">
    <location>
        <begin position="150"/>
        <end position="156"/>
    </location>
    <ligand>
        <name>(6S)-NADPHX</name>
        <dbReference type="ChEBI" id="CHEBI:64076"/>
    </ligand>
</feature>
<dbReference type="Pfam" id="PF01256">
    <property type="entry name" value="Carb_kinase"/>
    <property type="match status" value="1"/>
</dbReference>
<evidence type="ECO:0000256" key="6">
    <source>
        <dbReference type="ARBA" id="ARBA00047472"/>
    </source>
</evidence>
<proteinExistence type="inferred from homology"/>
<organism evidence="9 10">
    <name type="scientific">Blyttiomyces helicus</name>
    <dbReference type="NCBI Taxonomy" id="388810"/>
    <lineage>
        <taxon>Eukaryota</taxon>
        <taxon>Fungi</taxon>
        <taxon>Fungi incertae sedis</taxon>
        <taxon>Chytridiomycota</taxon>
        <taxon>Chytridiomycota incertae sedis</taxon>
        <taxon>Chytridiomycetes</taxon>
        <taxon>Chytridiomycetes incertae sedis</taxon>
        <taxon>Blyttiomyces</taxon>
    </lineage>
</organism>
<feature type="binding site" evidence="7">
    <location>
        <position position="97"/>
    </location>
    <ligand>
        <name>(6S)-NADPHX</name>
        <dbReference type="ChEBI" id="CHEBI:64076"/>
    </ligand>
</feature>
<comment type="subcellular location">
    <subcellularLocation>
        <location evidence="7">Cytoplasm</location>
    </subcellularLocation>
</comment>
<dbReference type="HAMAP" id="MF_01965">
    <property type="entry name" value="NADHX_dehydratase"/>
    <property type="match status" value="1"/>
</dbReference>
<dbReference type="GO" id="GO:0047453">
    <property type="term" value="F:ATP-dependent NAD(P)H-hydrate dehydratase activity"/>
    <property type="evidence" value="ECO:0007669"/>
    <property type="project" value="UniProtKB-UniRule"/>
</dbReference>
<feature type="binding site" evidence="7">
    <location>
        <begin position="206"/>
        <end position="215"/>
    </location>
    <ligand>
        <name>ATP</name>
        <dbReference type="ChEBI" id="CHEBI:30616"/>
    </ligand>
</feature>
<comment type="catalytic activity">
    <reaction evidence="6 7">
        <text>(6S)-NADPHX + ATP = ADP + phosphate + NADPH + H(+)</text>
        <dbReference type="Rhea" id="RHEA:32231"/>
        <dbReference type="ChEBI" id="CHEBI:15378"/>
        <dbReference type="ChEBI" id="CHEBI:30616"/>
        <dbReference type="ChEBI" id="CHEBI:43474"/>
        <dbReference type="ChEBI" id="CHEBI:57783"/>
        <dbReference type="ChEBI" id="CHEBI:64076"/>
        <dbReference type="ChEBI" id="CHEBI:456216"/>
        <dbReference type="EC" id="4.2.1.93"/>
    </reaction>
</comment>
<dbReference type="SUPFAM" id="SSF53613">
    <property type="entry name" value="Ribokinase-like"/>
    <property type="match status" value="1"/>
</dbReference>
<keyword evidence="5 7" id="KW-0456">Lyase</keyword>
<comment type="cofactor">
    <cofactor evidence="7">
        <name>Mg(2+)</name>
        <dbReference type="ChEBI" id="CHEBI:18420"/>
    </cofactor>
</comment>
<feature type="binding site" evidence="7">
    <location>
        <position position="216"/>
    </location>
    <ligand>
        <name>(6S)-NADPHX</name>
        <dbReference type="ChEBI" id="CHEBI:64076"/>
    </ligand>
</feature>
<dbReference type="PANTHER" id="PTHR12592">
    <property type="entry name" value="ATP-DEPENDENT (S)-NAD(P)H-HYDRATE DEHYDRATASE FAMILY MEMBER"/>
    <property type="match status" value="1"/>
</dbReference>
<feature type="binding site" evidence="7">
    <location>
        <begin position="187"/>
        <end position="191"/>
    </location>
    <ligand>
        <name>ATP</name>
        <dbReference type="ChEBI" id="CHEBI:30616"/>
    </ligand>
</feature>
<evidence type="ECO:0000313" key="10">
    <source>
        <dbReference type="Proteomes" id="UP000269721"/>
    </source>
</evidence>
<evidence type="ECO:0000256" key="4">
    <source>
        <dbReference type="ARBA" id="ARBA00023027"/>
    </source>
</evidence>
<dbReference type="GO" id="GO:0005524">
    <property type="term" value="F:ATP binding"/>
    <property type="evidence" value="ECO:0007669"/>
    <property type="project" value="UniProtKB-KW"/>
</dbReference>
<keyword evidence="3" id="KW-0521">NADP</keyword>
<comment type="catalytic activity">
    <reaction evidence="7">
        <text>(6S)-NADHX + ATP = ADP + phosphate + NADH + H(+)</text>
        <dbReference type="Rhea" id="RHEA:19017"/>
        <dbReference type="ChEBI" id="CHEBI:15378"/>
        <dbReference type="ChEBI" id="CHEBI:30616"/>
        <dbReference type="ChEBI" id="CHEBI:43474"/>
        <dbReference type="ChEBI" id="CHEBI:57945"/>
        <dbReference type="ChEBI" id="CHEBI:64074"/>
        <dbReference type="ChEBI" id="CHEBI:456216"/>
        <dbReference type="EC" id="4.2.1.93"/>
    </reaction>
</comment>
<comment type="function">
    <text evidence="7">Catalyzes the dehydration of the S-form of NAD(P)HX at the expense of ATP, which is converted to ADP. Together with NAD(P)HX epimerase, which catalyzes the epimerization of the S- and R-forms, the enzyme allows the repair of both epimers of NAD(P)HX, a damaged form of NAD(P)H that is a result of enzymatic or heat-dependent hydration.</text>
</comment>
<keyword evidence="9" id="KW-0418">Kinase</keyword>
<dbReference type="OrthoDB" id="8110916at2759"/>
<gene>
    <name evidence="9" type="ORF">BDK51DRAFT_36427</name>
</gene>
<dbReference type="AlphaFoldDB" id="A0A4V1ISB6"/>
<dbReference type="PANTHER" id="PTHR12592:SF0">
    <property type="entry name" value="ATP-DEPENDENT (S)-NAD(P)H-HYDRATE DEHYDRATASE"/>
    <property type="match status" value="1"/>
</dbReference>
<evidence type="ECO:0000256" key="7">
    <source>
        <dbReference type="HAMAP-Rule" id="MF_03157"/>
    </source>
</evidence>
<keyword evidence="1 7" id="KW-0547">Nucleotide-binding</keyword>
<evidence type="ECO:0000256" key="3">
    <source>
        <dbReference type="ARBA" id="ARBA00022857"/>
    </source>
</evidence>
<keyword evidence="7" id="KW-0963">Cytoplasm</keyword>
<keyword evidence="7" id="KW-0597">Phosphoprotein</keyword>
<dbReference type="EMBL" id="KZ994417">
    <property type="protein sequence ID" value="RKO92987.1"/>
    <property type="molecule type" value="Genomic_DNA"/>
</dbReference>
<keyword evidence="9" id="KW-0808">Transferase</keyword>
<dbReference type="PROSITE" id="PS51383">
    <property type="entry name" value="YJEF_C_3"/>
    <property type="match status" value="1"/>
</dbReference>
<dbReference type="GO" id="GO:0016301">
    <property type="term" value="F:kinase activity"/>
    <property type="evidence" value="ECO:0007669"/>
    <property type="project" value="UniProtKB-KW"/>
</dbReference>
<evidence type="ECO:0000259" key="8">
    <source>
        <dbReference type="PROSITE" id="PS51383"/>
    </source>
</evidence>
<reference evidence="10" key="1">
    <citation type="journal article" date="2018" name="Nat. Microbiol.">
        <title>Leveraging single-cell genomics to expand the fungal tree of life.</title>
        <authorList>
            <person name="Ahrendt S.R."/>
            <person name="Quandt C.A."/>
            <person name="Ciobanu D."/>
            <person name="Clum A."/>
            <person name="Salamov A."/>
            <person name="Andreopoulos B."/>
            <person name="Cheng J.F."/>
            <person name="Woyke T."/>
            <person name="Pelin A."/>
            <person name="Henrissat B."/>
            <person name="Reynolds N.K."/>
            <person name="Benny G.L."/>
            <person name="Smith M.E."/>
            <person name="James T.Y."/>
            <person name="Grigoriev I.V."/>
        </authorList>
    </citation>
    <scope>NUCLEOTIDE SEQUENCE [LARGE SCALE GENOMIC DNA]</scope>
</reference>
<dbReference type="GO" id="GO:0046496">
    <property type="term" value="P:nicotinamide nucleotide metabolic process"/>
    <property type="evidence" value="ECO:0007669"/>
    <property type="project" value="UniProtKB-UniRule"/>
</dbReference>
<keyword evidence="4 7" id="KW-0520">NAD</keyword>
<evidence type="ECO:0000256" key="5">
    <source>
        <dbReference type="ARBA" id="ARBA00023239"/>
    </source>
</evidence>
<feature type="domain" description="YjeF C-terminal" evidence="8">
    <location>
        <begin position="1"/>
        <end position="292"/>
    </location>
</feature>